<keyword evidence="1" id="KW-0175">Coiled coil</keyword>
<accession>A0A0C3CKA9</accession>
<keyword evidence="4" id="KW-1185">Reference proteome</keyword>
<feature type="region of interest" description="Disordered" evidence="2">
    <location>
        <begin position="1"/>
        <end position="24"/>
    </location>
</feature>
<reference evidence="4" key="2">
    <citation type="submission" date="2015-01" db="EMBL/GenBank/DDBJ databases">
        <title>Evolutionary Origins and Diversification of the Mycorrhizal Mutualists.</title>
        <authorList>
            <consortium name="DOE Joint Genome Institute"/>
            <consortium name="Mycorrhizal Genomics Consortium"/>
            <person name="Kohler A."/>
            <person name="Kuo A."/>
            <person name="Nagy L.G."/>
            <person name="Floudas D."/>
            <person name="Copeland A."/>
            <person name="Barry K.W."/>
            <person name="Cichocki N."/>
            <person name="Veneault-Fourrey C."/>
            <person name="LaButti K."/>
            <person name="Lindquist E.A."/>
            <person name="Lipzen A."/>
            <person name="Lundell T."/>
            <person name="Morin E."/>
            <person name="Murat C."/>
            <person name="Riley R."/>
            <person name="Ohm R."/>
            <person name="Sun H."/>
            <person name="Tunlid A."/>
            <person name="Henrissat B."/>
            <person name="Grigoriev I.V."/>
            <person name="Hibbett D.S."/>
            <person name="Martin F."/>
        </authorList>
    </citation>
    <scope>NUCLEOTIDE SEQUENCE [LARGE SCALE GENOMIC DNA]</scope>
    <source>
        <strain evidence="4">h7</strain>
    </source>
</reference>
<evidence type="ECO:0000313" key="3">
    <source>
        <dbReference type="EMBL" id="KIM44554.1"/>
    </source>
</evidence>
<dbReference type="HOGENOM" id="CLU_1992911_0_0_1"/>
<reference evidence="3 4" key="1">
    <citation type="submission" date="2014-04" db="EMBL/GenBank/DDBJ databases">
        <authorList>
            <consortium name="DOE Joint Genome Institute"/>
            <person name="Kuo A."/>
            <person name="Gay G."/>
            <person name="Dore J."/>
            <person name="Kohler A."/>
            <person name="Nagy L.G."/>
            <person name="Floudas D."/>
            <person name="Copeland A."/>
            <person name="Barry K.W."/>
            <person name="Cichocki N."/>
            <person name="Veneault-Fourrey C."/>
            <person name="LaButti K."/>
            <person name="Lindquist E.A."/>
            <person name="Lipzen A."/>
            <person name="Lundell T."/>
            <person name="Morin E."/>
            <person name="Murat C."/>
            <person name="Sun H."/>
            <person name="Tunlid A."/>
            <person name="Henrissat B."/>
            <person name="Grigoriev I.V."/>
            <person name="Hibbett D.S."/>
            <person name="Martin F."/>
            <person name="Nordberg H.P."/>
            <person name="Cantor M.N."/>
            <person name="Hua S.X."/>
        </authorList>
    </citation>
    <scope>NUCLEOTIDE SEQUENCE [LARGE SCALE GENOMIC DNA]</scope>
    <source>
        <strain evidence="4">h7</strain>
    </source>
</reference>
<evidence type="ECO:0000313" key="4">
    <source>
        <dbReference type="Proteomes" id="UP000053424"/>
    </source>
</evidence>
<dbReference type="AlphaFoldDB" id="A0A0C3CKA9"/>
<protein>
    <submittedName>
        <fullName evidence="3">Uncharacterized protein</fullName>
    </submittedName>
</protein>
<dbReference type="Proteomes" id="UP000053424">
    <property type="component" value="Unassembled WGS sequence"/>
</dbReference>
<proteinExistence type="predicted"/>
<dbReference type="Gene3D" id="1.10.287.1490">
    <property type="match status" value="1"/>
</dbReference>
<name>A0A0C3CKA9_HEBCY</name>
<feature type="coiled-coil region" evidence="1">
    <location>
        <begin position="56"/>
        <end position="118"/>
    </location>
</feature>
<organism evidence="3 4">
    <name type="scientific">Hebeloma cylindrosporum</name>
    <dbReference type="NCBI Taxonomy" id="76867"/>
    <lineage>
        <taxon>Eukaryota</taxon>
        <taxon>Fungi</taxon>
        <taxon>Dikarya</taxon>
        <taxon>Basidiomycota</taxon>
        <taxon>Agaricomycotina</taxon>
        <taxon>Agaricomycetes</taxon>
        <taxon>Agaricomycetidae</taxon>
        <taxon>Agaricales</taxon>
        <taxon>Agaricineae</taxon>
        <taxon>Hymenogastraceae</taxon>
        <taxon>Hebeloma</taxon>
    </lineage>
</organism>
<feature type="compositionally biased region" description="Basic and acidic residues" evidence="2">
    <location>
        <begin position="1"/>
        <end position="12"/>
    </location>
</feature>
<dbReference type="OrthoDB" id="3017048at2759"/>
<dbReference type="EMBL" id="KN831773">
    <property type="protein sequence ID" value="KIM44554.1"/>
    <property type="molecule type" value="Genomic_DNA"/>
</dbReference>
<sequence length="125" mass="14647">MQKLRGLAESHRATIASATKRAKDAEQLIKPKEELLKKRTQERDELEKRVYLMRQYVTLSKDLKTTRQKLEEAEKKLLLANDKASHLEAKLQSLHAESDTLESKYQNSRRRHNELISEMENLGFN</sequence>
<evidence type="ECO:0000256" key="2">
    <source>
        <dbReference type="SAM" id="MobiDB-lite"/>
    </source>
</evidence>
<gene>
    <name evidence="3" type="ORF">M413DRAFT_442517</name>
</gene>
<evidence type="ECO:0000256" key="1">
    <source>
        <dbReference type="SAM" id="Coils"/>
    </source>
</evidence>